<evidence type="ECO:0000313" key="2">
    <source>
        <dbReference type="EMBL" id="MFC5017159.1"/>
    </source>
</evidence>
<reference evidence="3" key="1">
    <citation type="journal article" date="2019" name="Int. J. Syst. Evol. Microbiol.">
        <title>The Global Catalogue of Microorganisms (GCM) 10K type strain sequencing project: providing services to taxonomists for standard genome sequencing and annotation.</title>
        <authorList>
            <consortium name="The Broad Institute Genomics Platform"/>
            <consortium name="The Broad Institute Genome Sequencing Center for Infectious Disease"/>
            <person name="Wu L."/>
            <person name="Ma J."/>
        </authorList>
    </citation>
    <scope>NUCLEOTIDE SEQUENCE [LARGE SCALE GENOMIC DNA]</scope>
    <source>
        <strain evidence="3">CGMCC 4.1542</strain>
    </source>
</reference>
<evidence type="ECO:0000259" key="1">
    <source>
        <dbReference type="Pfam" id="PF00724"/>
    </source>
</evidence>
<dbReference type="PANTHER" id="PTHR22893:SF55">
    <property type="entry name" value="OXIDOREDUCTASE-RELATED"/>
    <property type="match status" value="1"/>
</dbReference>
<protein>
    <submittedName>
        <fullName evidence="2">NADH:flavin oxidoreductase</fullName>
    </submittedName>
</protein>
<organism evidence="2 3">
    <name type="scientific">Streptomyces lienomycini</name>
    <dbReference type="NCBI Taxonomy" id="284035"/>
    <lineage>
        <taxon>Bacteria</taxon>
        <taxon>Bacillati</taxon>
        <taxon>Actinomycetota</taxon>
        <taxon>Actinomycetes</taxon>
        <taxon>Kitasatosporales</taxon>
        <taxon>Streptomycetaceae</taxon>
        <taxon>Streptomyces</taxon>
    </lineage>
</organism>
<dbReference type="EMBL" id="JBHSJO010000001">
    <property type="protein sequence ID" value="MFC5017159.1"/>
    <property type="molecule type" value="Genomic_DNA"/>
</dbReference>
<dbReference type="Pfam" id="PF00724">
    <property type="entry name" value="Oxidored_FMN"/>
    <property type="match status" value="1"/>
</dbReference>
<sequence>MTVTTDEAATRAARLLARPATLGGLTVPNRVVMAPMTRMFSPGGVPGEDVRSYYSRRAAAGVGLIVTEGTYVGHDSAGQSDRVPRFHGEEQLAGWAKVAAAVHEAGGTIVPQLWHIGMVRKAGQPPFADAPAVGPSGLRIGETEPTGRAMTQRDLDDVIGAFAEAAAAAERIGFDGVEIHGAHGYLVDQFLWSGTNRRTDAYGGDPVARTKFAAEIVAAVRETVSPGFPVIFRYSQWKQEAYDARLAETPQQLEAVLAPLAAAGADAFHASTRRYWLPEFDDSDLNLAGWTKKLTGRPAITVGSVGLDGDFNKAFQGEGAPVHGLDNLLDRMERDEFDLVAVGRALLQDPQWAEKVLTGRFDALAPYDAASLKTLS</sequence>
<gene>
    <name evidence="2" type="ORF">ACFPRC_20090</name>
</gene>
<dbReference type="SUPFAM" id="SSF51395">
    <property type="entry name" value="FMN-linked oxidoreductases"/>
    <property type="match status" value="1"/>
</dbReference>
<dbReference type="RefSeq" id="WP_271416573.1">
    <property type="nucleotide sequence ID" value="NZ_BAAATN010000015.1"/>
</dbReference>
<dbReference type="InterPro" id="IPR045247">
    <property type="entry name" value="Oye-like"/>
</dbReference>
<accession>A0ABV9WY67</accession>
<comment type="caution">
    <text evidence="2">The sequence shown here is derived from an EMBL/GenBank/DDBJ whole genome shotgun (WGS) entry which is preliminary data.</text>
</comment>
<feature type="domain" description="NADH:flavin oxidoreductase/NADH oxidase N-terminal" evidence="1">
    <location>
        <begin position="18"/>
        <end position="360"/>
    </location>
</feature>
<dbReference type="Gene3D" id="3.20.20.70">
    <property type="entry name" value="Aldolase class I"/>
    <property type="match status" value="1"/>
</dbReference>
<dbReference type="InterPro" id="IPR001155">
    <property type="entry name" value="OxRdtase_FMN_N"/>
</dbReference>
<evidence type="ECO:0000313" key="3">
    <source>
        <dbReference type="Proteomes" id="UP001595855"/>
    </source>
</evidence>
<dbReference type="CDD" id="cd04747">
    <property type="entry name" value="OYE_like_5_FMN"/>
    <property type="match status" value="1"/>
</dbReference>
<dbReference type="PANTHER" id="PTHR22893">
    <property type="entry name" value="NADH OXIDOREDUCTASE-RELATED"/>
    <property type="match status" value="1"/>
</dbReference>
<keyword evidence="3" id="KW-1185">Reference proteome</keyword>
<dbReference type="InterPro" id="IPR013785">
    <property type="entry name" value="Aldolase_TIM"/>
</dbReference>
<name>A0ABV9WY67_9ACTN</name>
<dbReference type="Proteomes" id="UP001595855">
    <property type="component" value="Unassembled WGS sequence"/>
</dbReference>
<proteinExistence type="predicted"/>